<feature type="non-terminal residue" evidence="1">
    <location>
        <position position="1"/>
    </location>
</feature>
<evidence type="ECO:0000313" key="1">
    <source>
        <dbReference type="EMBL" id="KAJ9574403.1"/>
    </source>
</evidence>
<sequence>SAPLTIGHLCMKKFPLTAPSGSKDKLSAERKSSVPVGLSELMKIFLEAMQAPVPTRNEM</sequence>
<reference evidence="1" key="2">
    <citation type="submission" date="2023-05" db="EMBL/GenBank/DDBJ databases">
        <authorList>
            <person name="Fouks B."/>
        </authorList>
    </citation>
    <scope>NUCLEOTIDE SEQUENCE</scope>
    <source>
        <strain evidence="1">Stay&amp;Tobe</strain>
        <tissue evidence="1">Testes</tissue>
    </source>
</reference>
<comment type="caution">
    <text evidence="1">The sequence shown here is derived from an EMBL/GenBank/DDBJ whole genome shotgun (WGS) entry which is preliminary data.</text>
</comment>
<feature type="non-terminal residue" evidence="1">
    <location>
        <position position="59"/>
    </location>
</feature>
<protein>
    <submittedName>
        <fullName evidence="1">Uncharacterized protein</fullName>
    </submittedName>
</protein>
<proteinExistence type="predicted"/>
<accession>A0AAD7Z6K3</accession>
<dbReference type="EMBL" id="JASPKZ010010349">
    <property type="protein sequence ID" value="KAJ9574403.1"/>
    <property type="molecule type" value="Genomic_DNA"/>
</dbReference>
<name>A0AAD7Z6K3_DIPPU</name>
<reference evidence="1" key="1">
    <citation type="journal article" date="2023" name="IScience">
        <title>Live-bearing cockroach genome reveals convergent evolutionary mechanisms linked to viviparity in insects and beyond.</title>
        <authorList>
            <person name="Fouks B."/>
            <person name="Harrison M.C."/>
            <person name="Mikhailova A.A."/>
            <person name="Marchal E."/>
            <person name="English S."/>
            <person name="Carruthers M."/>
            <person name="Jennings E.C."/>
            <person name="Chiamaka E.L."/>
            <person name="Frigard R.A."/>
            <person name="Pippel M."/>
            <person name="Attardo G.M."/>
            <person name="Benoit J.B."/>
            <person name="Bornberg-Bauer E."/>
            <person name="Tobe S.S."/>
        </authorList>
    </citation>
    <scope>NUCLEOTIDE SEQUENCE</scope>
    <source>
        <strain evidence="1">Stay&amp;Tobe</strain>
    </source>
</reference>
<dbReference type="AlphaFoldDB" id="A0AAD7Z6K3"/>
<dbReference type="Proteomes" id="UP001233999">
    <property type="component" value="Unassembled WGS sequence"/>
</dbReference>
<keyword evidence="2" id="KW-1185">Reference proteome</keyword>
<gene>
    <name evidence="1" type="ORF">L9F63_025950</name>
</gene>
<evidence type="ECO:0000313" key="2">
    <source>
        <dbReference type="Proteomes" id="UP001233999"/>
    </source>
</evidence>
<organism evidence="1 2">
    <name type="scientific">Diploptera punctata</name>
    <name type="common">Pacific beetle cockroach</name>
    <dbReference type="NCBI Taxonomy" id="6984"/>
    <lineage>
        <taxon>Eukaryota</taxon>
        <taxon>Metazoa</taxon>
        <taxon>Ecdysozoa</taxon>
        <taxon>Arthropoda</taxon>
        <taxon>Hexapoda</taxon>
        <taxon>Insecta</taxon>
        <taxon>Pterygota</taxon>
        <taxon>Neoptera</taxon>
        <taxon>Polyneoptera</taxon>
        <taxon>Dictyoptera</taxon>
        <taxon>Blattodea</taxon>
        <taxon>Blaberoidea</taxon>
        <taxon>Blaberidae</taxon>
        <taxon>Diplopterinae</taxon>
        <taxon>Diploptera</taxon>
    </lineage>
</organism>